<dbReference type="Proteomes" id="UP000693970">
    <property type="component" value="Unassembled WGS sequence"/>
</dbReference>
<evidence type="ECO:0000259" key="6">
    <source>
        <dbReference type="SMART" id="SM00702"/>
    </source>
</evidence>
<comment type="cofactor">
    <cofactor evidence="1">
        <name>L-ascorbate</name>
        <dbReference type="ChEBI" id="CHEBI:38290"/>
    </cofactor>
</comment>
<proteinExistence type="predicted"/>
<dbReference type="GO" id="GO:0005783">
    <property type="term" value="C:endoplasmic reticulum"/>
    <property type="evidence" value="ECO:0007669"/>
    <property type="project" value="TreeGrafter"/>
</dbReference>
<dbReference type="GO" id="GO:0004656">
    <property type="term" value="F:procollagen-proline 4-dioxygenase activity"/>
    <property type="evidence" value="ECO:0007669"/>
    <property type="project" value="TreeGrafter"/>
</dbReference>
<evidence type="ECO:0000256" key="5">
    <source>
        <dbReference type="ARBA" id="ARBA00023004"/>
    </source>
</evidence>
<comment type="caution">
    <text evidence="7">The sequence shown here is derived from an EMBL/GenBank/DDBJ whole genome shotgun (WGS) entry which is preliminary data.</text>
</comment>
<keyword evidence="2" id="KW-0479">Metal-binding</keyword>
<organism evidence="7 8">
    <name type="scientific">Nitzschia inconspicua</name>
    <dbReference type="NCBI Taxonomy" id="303405"/>
    <lineage>
        <taxon>Eukaryota</taxon>
        <taxon>Sar</taxon>
        <taxon>Stramenopiles</taxon>
        <taxon>Ochrophyta</taxon>
        <taxon>Bacillariophyta</taxon>
        <taxon>Bacillariophyceae</taxon>
        <taxon>Bacillariophycidae</taxon>
        <taxon>Bacillariales</taxon>
        <taxon>Bacillariaceae</taxon>
        <taxon>Nitzschia</taxon>
    </lineage>
</organism>
<evidence type="ECO:0000313" key="7">
    <source>
        <dbReference type="EMBL" id="KAG7371113.1"/>
    </source>
</evidence>
<reference evidence="7" key="2">
    <citation type="submission" date="2021-04" db="EMBL/GenBank/DDBJ databases">
        <authorList>
            <person name="Podell S."/>
        </authorList>
    </citation>
    <scope>NUCLEOTIDE SEQUENCE</scope>
    <source>
        <strain evidence="7">Hildebrandi</strain>
    </source>
</reference>
<dbReference type="GO" id="GO:0005506">
    <property type="term" value="F:iron ion binding"/>
    <property type="evidence" value="ECO:0007669"/>
    <property type="project" value="InterPro"/>
</dbReference>
<dbReference type="InterPro" id="IPR044862">
    <property type="entry name" value="Pro_4_hyd_alph_FE2OG_OXY"/>
</dbReference>
<keyword evidence="5" id="KW-0408">Iron</keyword>
<accession>A0A9K3Q4R6</accession>
<evidence type="ECO:0000256" key="2">
    <source>
        <dbReference type="ARBA" id="ARBA00022723"/>
    </source>
</evidence>
<feature type="domain" description="Prolyl 4-hydroxylase alpha subunit" evidence="6">
    <location>
        <begin position="279"/>
        <end position="457"/>
    </location>
</feature>
<dbReference type="PANTHER" id="PTHR10869:SF229">
    <property type="entry name" value="PROLYL 4-HYDROXYLASE ALPHA SUBUNIT DOMAIN-CONTAINING PROTEIN"/>
    <property type="match status" value="1"/>
</dbReference>
<dbReference type="Pfam" id="PF13640">
    <property type="entry name" value="2OG-FeII_Oxy_3"/>
    <property type="match status" value="1"/>
</dbReference>
<evidence type="ECO:0000256" key="4">
    <source>
        <dbReference type="ARBA" id="ARBA00023002"/>
    </source>
</evidence>
<dbReference type="AlphaFoldDB" id="A0A9K3Q4R6"/>
<evidence type="ECO:0000313" key="8">
    <source>
        <dbReference type="Proteomes" id="UP000693970"/>
    </source>
</evidence>
<dbReference type="SMART" id="SM00702">
    <property type="entry name" value="P4Hc"/>
    <property type="match status" value="1"/>
</dbReference>
<gene>
    <name evidence="7" type="ORF">IV203_019683</name>
</gene>
<dbReference type="InterPro" id="IPR045054">
    <property type="entry name" value="P4HA-like"/>
</dbReference>
<name>A0A9K3Q4R6_9STRA</name>
<evidence type="ECO:0000256" key="3">
    <source>
        <dbReference type="ARBA" id="ARBA00022964"/>
    </source>
</evidence>
<keyword evidence="8" id="KW-1185">Reference proteome</keyword>
<dbReference type="GO" id="GO:0031418">
    <property type="term" value="F:L-ascorbic acid binding"/>
    <property type="evidence" value="ECO:0007669"/>
    <property type="project" value="InterPro"/>
</dbReference>
<dbReference type="OrthoDB" id="420380at2759"/>
<keyword evidence="3 7" id="KW-0223">Dioxygenase</keyword>
<dbReference type="InterPro" id="IPR006620">
    <property type="entry name" value="Pro_4_hyd_alph"/>
</dbReference>
<evidence type="ECO:0000256" key="1">
    <source>
        <dbReference type="ARBA" id="ARBA00001961"/>
    </source>
</evidence>
<dbReference type="EMBL" id="JAGRRH010000004">
    <property type="protein sequence ID" value="KAG7371113.1"/>
    <property type="molecule type" value="Genomic_DNA"/>
</dbReference>
<reference evidence="7" key="1">
    <citation type="journal article" date="2021" name="Sci. Rep.">
        <title>Diploid genomic architecture of Nitzschia inconspicua, an elite biomass production diatom.</title>
        <authorList>
            <person name="Oliver A."/>
            <person name="Podell S."/>
            <person name="Pinowska A."/>
            <person name="Traller J.C."/>
            <person name="Smith S.R."/>
            <person name="McClure R."/>
            <person name="Beliaev A."/>
            <person name="Bohutskyi P."/>
            <person name="Hill E.A."/>
            <person name="Rabines A."/>
            <person name="Zheng H."/>
            <person name="Allen L.Z."/>
            <person name="Kuo A."/>
            <person name="Grigoriev I.V."/>
            <person name="Allen A.E."/>
            <person name="Hazlebeck D."/>
            <person name="Allen E.E."/>
        </authorList>
    </citation>
    <scope>NUCLEOTIDE SEQUENCE</scope>
    <source>
        <strain evidence="7">Hildebrandi</strain>
    </source>
</reference>
<dbReference type="PANTHER" id="PTHR10869">
    <property type="entry name" value="PROLYL 4-HYDROXYLASE ALPHA SUBUNIT"/>
    <property type="match status" value="1"/>
</dbReference>
<sequence>MTGNPLERIEQQQQQHFENSGWTVGEVPVSSAPAANYRFDPISGNLMVSNGTAIPLTVMVDPQQQQYLLHLLSQRLQHQPVPVTVQSPVQPIVVPIPALQQALLISPTTGAVLGIQPLVATTFTTSMVQQPQPQQHPMVGSAPPPHIIHNLIPEHLQASALAPSLNGTPGHQPALIASPQLAAALVVANNLLQSNLVNMSSDTSSLLQTLLSGSLIHPPPLQQQQQQQQPTFNIPASLPLAVAPMSPVLTVQDRPASIPVIYNGVNLNFPGIHQVHQNPPVYIVDQFLSHVECDFLVHAAEGSWTPAPVVGKGIGEISPSRTSSTCYLAREDLPDYMRKVSHLTSKPVVHCELPQVGRYLPSQQYLHHFDAFDLSNEDGRRFAANGGQRVVTVLVYLNDCAKGGQTEFPAMNLQVSPRKGTALVFFPATVDGYLDKMALHAALPAIDTKYVSQVWIRQGNYYGQPSKRLPNTLGVPFDTNGKEDAMLGVQTAT</sequence>
<keyword evidence="4" id="KW-0560">Oxidoreductase</keyword>
<protein>
    <submittedName>
        <fullName evidence="7">Procollagen-proline dioxygenase</fullName>
    </submittedName>
</protein>